<gene>
    <name evidence="12" type="primary">Alg3</name>
</gene>
<dbReference type="PANTHER" id="PTHR12646:SF0">
    <property type="entry name" value="DOL-P-MAN:MAN(5)GLCNAC(2)-PP-DOL ALPHA-1,3-MANNOSYLTRANSFERASE"/>
    <property type="match status" value="1"/>
</dbReference>
<evidence type="ECO:0000256" key="6">
    <source>
        <dbReference type="ARBA" id="ARBA00022692"/>
    </source>
</evidence>
<evidence type="ECO:0000256" key="7">
    <source>
        <dbReference type="ARBA" id="ARBA00022824"/>
    </source>
</evidence>
<evidence type="ECO:0000256" key="1">
    <source>
        <dbReference type="ARBA" id="ARBA00004477"/>
    </source>
</evidence>
<dbReference type="AlphaFoldDB" id="A0A6F9D6S8"/>
<evidence type="ECO:0000256" key="8">
    <source>
        <dbReference type="ARBA" id="ARBA00022989"/>
    </source>
</evidence>
<dbReference type="Pfam" id="PF05208">
    <property type="entry name" value="ALG3"/>
    <property type="match status" value="1"/>
</dbReference>
<dbReference type="PANTHER" id="PTHR12646">
    <property type="entry name" value="NOT56 - RELATED"/>
    <property type="match status" value="1"/>
</dbReference>
<feature type="transmembrane region" description="Helical" evidence="11">
    <location>
        <begin position="184"/>
        <end position="214"/>
    </location>
</feature>
<evidence type="ECO:0000256" key="9">
    <source>
        <dbReference type="ARBA" id="ARBA00023136"/>
    </source>
</evidence>
<name>A0A6F9D6S8_9ASCI</name>
<dbReference type="InterPro" id="IPR007873">
    <property type="entry name" value="Glycosyltransferase_ALG3"/>
</dbReference>
<protein>
    <recommendedName>
        <fullName evidence="3">dolichyl-P-Man:Man5GlcNAc2-PP-dolichol alpha-1,3-mannosyltransferase</fullName>
        <ecNumber evidence="3">2.4.1.258</ecNumber>
    </recommendedName>
</protein>
<feature type="transmembrane region" description="Helical" evidence="11">
    <location>
        <begin position="221"/>
        <end position="241"/>
    </location>
</feature>
<keyword evidence="6 11" id="KW-0812">Transmembrane</keyword>
<reference evidence="12" key="1">
    <citation type="submission" date="2020-04" db="EMBL/GenBank/DDBJ databases">
        <authorList>
            <person name="Neveu A P."/>
        </authorList>
    </citation>
    <scope>NUCLEOTIDE SEQUENCE</scope>
    <source>
        <tissue evidence="12">Whole embryo</tissue>
    </source>
</reference>
<evidence type="ECO:0000313" key="12">
    <source>
        <dbReference type="EMBL" id="CAB3221215.1"/>
    </source>
</evidence>
<organism evidence="12">
    <name type="scientific">Phallusia mammillata</name>
    <dbReference type="NCBI Taxonomy" id="59560"/>
    <lineage>
        <taxon>Eukaryota</taxon>
        <taxon>Metazoa</taxon>
        <taxon>Chordata</taxon>
        <taxon>Tunicata</taxon>
        <taxon>Ascidiacea</taxon>
        <taxon>Phlebobranchia</taxon>
        <taxon>Ascidiidae</taxon>
        <taxon>Phallusia</taxon>
    </lineage>
</organism>
<comment type="pathway">
    <text evidence="2">Protein modification; protein glycosylation.</text>
</comment>
<feature type="transmembrane region" description="Helical" evidence="11">
    <location>
        <begin position="88"/>
        <end position="105"/>
    </location>
</feature>
<feature type="transmembrane region" description="Helical" evidence="11">
    <location>
        <begin position="279"/>
        <end position="297"/>
    </location>
</feature>
<evidence type="ECO:0000256" key="11">
    <source>
        <dbReference type="SAM" id="Phobius"/>
    </source>
</evidence>
<proteinExistence type="evidence at transcript level"/>
<evidence type="ECO:0000256" key="5">
    <source>
        <dbReference type="ARBA" id="ARBA00022679"/>
    </source>
</evidence>
<keyword evidence="9 11" id="KW-0472">Membrane</keyword>
<comment type="subcellular location">
    <subcellularLocation>
        <location evidence="1">Endoplasmic reticulum membrane</location>
        <topology evidence="1">Multi-pass membrane protein</topology>
    </subcellularLocation>
</comment>
<evidence type="ECO:0000256" key="2">
    <source>
        <dbReference type="ARBA" id="ARBA00004922"/>
    </source>
</evidence>
<dbReference type="EC" id="2.4.1.258" evidence="3"/>
<keyword evidence="8 11" id="KW-1133">Transmembrane helix</keyword>
<feature type="transmembrane region" description="Helical" evidence="11">
    <location>
        <begin position="111"/>
        <end position="130"/>
    </location>
</feature>
<evidence type="ECO:0000256" key="10">
    <source>
        <dbReference type="ARBA" id="ARBA00049506"/>
    </source>
</evidence>
<keyword evidence="5 12" id="KW-0808">Transferase</keyword>
<evidence type="ECO:0000256" key="4">
    <source>
        <dbReference type="ARBA" id="ARBA00022676"/>
    </source>
</evidence>
<keyword evidence="4 12" id="KW-0328">Glycosyltransferase</keyword>
<dbReference type="GO" id="GO:0005789">
    <property type="term" value="C:endoplasmic reticulum membrane"/>
    <property type="evidence" value="ECO:0007669"/>
    <property type="project" value="UniProtKB-SubCell"/>
</dbReference>
<evidence type="ECO:0000256" key="3">
    <source>
        <dbReference type="ARBA" id="ARBA00011964"/>
    </source>
</evidence>
<sequence>MPAARKRPHISSLVIEKFMTEGPKVLFDPKYTSTISLLLWSFEIVINLFVITRVPYTEIDWKAYMQEVGGFLNGTYDYTQLKGDTGPLVYPAGFVYVYSLLFYLTSHGQNIRFAQYIFLVFYLINFMLVARIYQKTMKCPPFVLVFMSLTSYRVHSLFVLRLFNDPLAMLVFYISLNCFIDKKWYLGSFFFSFAVSIKMNVLLFAPGLLVVYLVENGILQTLRNLLICAGLQVALAIPFLATNPQGYLIRSFDLGRQFFHKWTVNWRFLSVEMFADRRFHALLLAAHLTVLILFAAIRWRRNISSLFQLINPKTRWNCGVLSIQPDQLVTVLFTSNFIGMCFSRSLHYQFYIWYYHTIPHLLWSTKYSTPVRLLIFGVIELCWNTYPSTNISSLALHASHALLLIGLWRNNGCVLEPATIEEKPSKDD</sequence>
<keyword evidence="7" id="KW-0256">Endoplasmic reticulum</keyword>
<comment type="catalytic activity">
    <reaction evidence="10">
        <text>an alpha-D-Man-(1-&gt;2)-alpha-D-Man-(1-&gt;2)-alpha-D-Man-(1-&gt;3)-[alpha-D-Man-(1-&gt;6)]-beta-D-Man-(1-&gt;4)-beta-D-GlcNAc-(1-&gt;4)-alpha-D-GlcNAc-diphospho-di-trans,poly-cis-dolichol + a di-trans,poly-cis-dolichyl beta-D-mannosyl phosphate = an alpha-D-Man-(1-&gt;2)-alpha-D-Man-(1-&gt;2)-alpha-D-Man-(1-&gt;3)-[alpha-D-Man-(1-&gt;3)-alpha-D-Man-(1-&gt;6)]-beta-D-Man-(1-&gt;4)-beta-D-GlcNAc-(1-&gt;4)-alpha-D-GlcNAc-diphospho-di-trans,poly-cis-dolichol + a di-trans,poly-cis-dolichyl phosphate + H(+)</text>
        <dbReference type="Rhea" id="RHEA:29527"/>
        <dbReference type="Rhea" id="RHEA-COMP:19498"/>
        <dbReference type="Rhea" id="RHEA-COMP:19501"/>
        <dbReference type="Rhea" id="RHEA-COMP:19516"/>
        <dbReference type="Rhea" id="RHEA-COMP:19517"/>
        <dbReference type="ChEBI" id="CHEBI:15378"/>
        <dbReference type="ChEBI" id="CHEBI:57683"/>
        <dbReference type="ChEBI" id="CHEBI:58211"/>
        <dbReference type="ChEBI" id="CHEBI:132515"/>
        <dbReference type="ChEBI" id="CHEBI:132516"/>
        <dbReference type="EC" id="2.4.1.258"/>
    </reaction>
    <physiologicalReaction direction="left-to-right" evidence="10">
        <dbReference type="Rhea" id="RHEA:29528"/>
    </physiologicalReaction>
</comment>
<accession>A0A6F9D6S8</accession>
<dbReference type="EMBL" id="LR782864">
    <property type="protein sequence ID" value="CAB3221215.1"/>
    <property type="molecule type" value="mRNA"/>
</dbReference>
<dbReference type="GO" id="GO:0052925">
    <property type="term" value="F:dol-P-Man:Man(5)GlcNAc(2)-PP-Dol alpha-1,3-mannosyltransferase activity"/>
    <property type="evidence" value="ECO:0007669"/>
    <property type="project" value="UniProtKB-EC"/>
</dbReference>